<dbReference type="KEGG" id="osn:118761276"/>
<organism evidence="4 5">
    <name type="scientific">Octopus sinensis</name>
    <name type="common">East Asian common octopus</name>
    <dbReference type="NCBI Taxonomy" id="2607531"/>
    <lineage>
        <taxon>Eukaryota</taxon>
        <taxon>Metazoa</taxon>
        <taxon>Spiralia</taxon>
        <taxon>Lophotrochozoa</taxon>
        <taxon>Mollusca</taxon>
        <taxon>Cephalopoda</taxon>
        <taxon>Coleoidea</taxon>
        <taxon>Octopodiformes</taxon>
        <taxon>Octopoda</taxon>
        <taxon>Incirrata</taxon>
        <taxon>Octopodidae</taxon>
        <taxon>Octopus</taxon>
    </lineage>
</organism>
<gene>
    <name evidence="5" type="primary">LOC118761276</name>
</gene>
<feature type="domain" description="PDZ" evidence="2">
    <location>
        <begin position="13"/>
        <end position="95"/>
    </location>
</feature>
<dbReference type="Pfam" id="PF00610">
    <property type="entry name" value="DEP"/>
    <property type="match status" value="1"/>
</dbReference>
<keyword evidence="1" id="KW-1133">Transmembrane helix</keyword>
<evidence type="ECO:0000256" key="1">
    <source>
        <dbReference type="SAM" id="Phobius"/>
    </source>
</evidence>
<dbReference type="InterPro" id="IPR036390">
    <property type="entry name" value="WH_DNA-bd_sf"/>
</dbReference>
<dbReference type="InterPro" id="IPR015506">
    <property type="entry name" value="Dsh/Dvl-rel"/>
</dbReference>
<protein>
    <submittedName>
        <fullName evidence="5">Segment polarity protein dishevelled homolog DVL-3-like</fullName>
    </submittedName>
</protein>
<evidence type="ECO:0000259" key="2">
    <source>
        <dbReference type="PROSITE" id="PS50106"/>
    </source>
</evidence>
<dbReference type="InterPro" id="IPR001478">
    <property type="entry name" value="PDZ"/>
</dbReference>
<name>A0A7E6EJ80_9MOLL</name>
<keyword evidence="4" id="KW-1185">Reference proteome</keyword>
<dbReference type="PROSITE" id="PS50106">
    <property type="entry name" value="PDZ"/>
    <property type="match status" value="1"/>
</dbReference>
<dbReference type="GO" id="GO:0005109">
    <property type="term" value="F:frizzled binding"/>
    <property type="evidence" value="ECO:0007669"/>
    <property type="project" value="TreeGrafter"/>
</dbReference>
<dbReference type="SUPFAM" id="SSF50156">
    <property type="entry name" value="PDZ domain-like"/>
    <property type="match status" value="1"/>
</dbReference>
<dbReference type="SUPFAM" id="SSF46785">
    <property type="entry name" value="Winged helix' DNA-binding domain"/>
    <property type="match status" value="1"/>
</dbReference>
<dbReference type="GO" id="GO:0005829">
    <property type="term" value="C:cytosol"/>
    <property type="evidence" value="ECO:0007669"/>
    <property type="project" value="TreeGrafter"/>
</dbReference>
<dbReference type="AlphaFoldDB" id="A0A7E6EJ80"/>
<keyword evidence="1" id="KW-0472">Membrane</keyword>
<dbReference type="InterPro" id="IPR036388">
    <property type="entry name" value="WH-like_DNA-bd_sf"/>
</dbReference>
<dbReference type="RefSeq" id="XP_036354937.1">
    <property type="nucleotide sequence ID" value="XM_036499044.1"/>
</dbReference>
<dbReference type="GO" id="GO:0035556">
    <property type="term" value="P:intracellular signal transduction"/>
    <property type="evidence" value="ECO:0007669"/>
    <property type="project" value="InterPro"/>
</dbReference>
<feature type="transmembrane region" description="Helical" evidence="1">
    <location>
        <begin position="41"/>
        <end position="63"/>
    </location>
</feature>
<dbReference type="CDD" id="cd00136">
    <property type="entry name" value="PDZ_canonical"/>
    <property type="match status" value="1"/>
</dbReference>
<dbReference type="Gene3D" id="2.30.42.10">
    <property type="match status" value="1"/>
</dbReference>
<feature type="domain" description="DEP" evidence="3">
    <location>
        <begin position="174"/>
        <end position="251"/>
    </location>
</feature>
<dbReference type="GO" id="GO:0060070">
    <property type="term" value="P:canonical Wnt signaling pathway"/>
    <property type="evidence" value="ECO:0007669"/>
    <property type="project" value="TreeGrafter"/>
</dbReference>
<evidence type="ECO:0000259" key="3">
    <source>
        <dbReference type="PROSITE" id="PS50186"/>
    </source>
</evidence>
<dbReference type="PANTHER" id="PTHR10878">
    <property type="entry name" value="SEGMENT POLARITY PROTEIN DISHEVELLED"/>
    <property type="match status" value="1"/>
</dbReference>
<dbReference type="SMART" id="SM00228">
    <property type="entry name" value="PDZ"/>
    <property type="match status" value="1"/>
</dbReference>
<dbReference type="PROSITE" id="PS50186">
    <property type="entry name" value="DEP"/>
    <property type="match status" value="1"/>
</dbReference>
<dbReference type="SMART" id="SM00049">
    <property type="entry name" value="DEP"/>
    <property type="match status" value="1"/>
</dbReference>
<accession>A0A7E6EJ80</accession>
<dbReference type="PANTHER" id="PTHR10878:SF25">
    <property type="entry name" value="SEGMENT POLARITY PROTEIN DISHEVELLED"/>
    <property type="match status" value="1"/>
</dbReference>
<dbReference type="Proteomes" id="UP000515154">
    <property type="component" value="Unplaced"/>
</dbReference>
<keyword evidence="1" id="KW-0812">Transmembrane</keyword>
<evidence type="ECO:0000313" key="4">
    <source>
        <dbReference type="Proteomes" id="UP000515154"/>
    </source>
</evidence>
<dbReference type="InterPro" id="IPR036034">
    <property type="entry name" value="PDZ_sf"/>
</dbReference>
<proteinExistence type="predicted"/>
<evidence type="ECO:0000313" key="5">
    <source>
        <dbReference type="RefSeq" id="XP_036354937.1"/>
    </source>
</evidence>
<dbReference type="InterPro" id="IPR000591">
    <property type="entry name" value="DEP_dom"/>
</dbReference>
<sequence length="256" mass="28769">MSGLSFSDVKIVHVDLRLSPYVPFGITFSGRINSIGHDQGIFIDSVLPGFIILVIFSGAADIYGRFRVGMLILEVNGTSLENISNFQALKLLEDSLKPEKYFIYFKQRYGLSLVLAEFSSPNLINSLQKDPNLKSAHCSDSGTLVSARRITQNDSLSINSDMFIIVANMLRSDIPHSLPIRDRVWLKMPISNAFLGSDLIVWLLQNVAGIRRRKEALAYAMTMLDTGFIRSAILSDKKQDFSQQRYYMIAPPIVER</sequence>
<dbReference type="Gene3D" id="1.10.10.10">
    <property type="entry name" value="Winged helix-like DNA-binding domain superfamily/Winged helix DNA-binding domain"/>
    <property type="match status" value="1"/>
</dbReference>
<reference evidence="5" key="1">
    <citation type="submission" date="2025-08" db="UniProtKB">
        <authorList>
            <consortium name="RefSeq"/>
        </authorList>
    </citation>
    <scope>IDENTIFICATION</scope>
</reference>